<dbReference type="EMBL" id="FTOR01000016">
    <property type="protein sequence ID" value="SIT34411.1"/>
    <property type="molecule type" value="Genomic_DNA"/>
</dbReference>
<accession>A0A1N7RH00</accession>
<reference evidence="2" key="1">
    <citation type="submission" date="2017-01" db="EMBL/GenBank/DDBJ databases">
        <authorList>
            <person name="Varghese N."/>
            <person name="Submissions S."/>
        </authorList>
    </citation>
    <scope>NUCLEOTIDE SEQUENCE [LARGE SCALE GENOMIC DNA]</scope>
    <source>
        <strain evidence="2">DSM 21054</strain>
    </source>
</reference>
<evidence type="ECO:0000313" key="1">
    <source>
        <dbReference type="EMBL" id="SIT34411.1"/>
    </source>
</evidence>
<organism evidence="1 2">
    <name type="scientific">Filimonas lacunae</name>
    <dbReference type="NCBI Taxonomy" id="477680"/>
    <lineage>
        <taxon>Bacteria</taxon>
        <taxon>Pseudomonadati</taxon>
        <taxon>Bacteroidota</taxon>
        <taxon>Chitinophagia</taxon>
        <taxon>Chitinophagales</taxon>
        <taxon>Chitinophagaceae</taxon>
        <taxon>Filimonas</taxon>
    </lineage>
</organism>
<protein>
    <submittedName>
        <fullName evidence="1">Uncharacterized protein</fullName>
    </submittedName>
</protein>
<keyword evidence="2" id="KW-1185">Reference proteome</keyword>
<proteinExistence type="predicted"/>
<name>A0A1N7RH00_9BACT</name>
<dbReference type="Proteomes" id="UP000186917">
    <property type="component" value="Unassembled WGS sequence"/>
</dbReference>
<dbReference type="AlphaFoldDB" id="A0A1N7RH00"/>
<sequence>MAIGDKSFRRNDKCVFFNYKALAQMFILNICASIFNNKRTPPPHSQLILNRDVLIAFYVIPLTNADEKRSYYTGGYYI</sequence>
<gene>
    <name evidence="1" type="ORF">SAMN05421788_11644</name>
</gene>
<dbReference type="STRING" id="477680.SAMN05421788_11644"/>
<evidence type="ECO:0000313" key="2">
    <source>
        <dbReference type="Proteomes" id="UP000186917"/>
    </source>
</evidence>